<evidence type="ECO:0000256" key="2">
    <source>
        <dbReference type="ARBA" id="ARBA00022963"/>
    </source>
</evidence>
<evidence type="ECO:0000259" key="6">
    <source>
        <dbReference type="PROSITE" id="PS51635"/>
    </source>
</evidence>
<dbReference type="GO" id="GO:0046486">
    <property type="term" value="P:glycerolipid metabolic process"/>
    <property type="evidence" value="ECO:0007669"/>
    <property type="project" value="UniProtKB-ARBA"/>
</dbReference>
<reference evidence="7 8" key="1">
    <citation type="submission" date="2014-04" db="EMBL/GenBank/DDBJ databases">
        <authorList>
            <consortium name="DOE Joint Genome Institute"/>
            <person name="Kuo A."/>
            <person name="Zuccaro A."/>
            <person name="Kohler A."/>
            <person name="Nagy L.G."/>
            <person name="Floudas D."/>
            <person name="Copeland A."/>
            <person name="Barry K.W."/>
            <person name="Cichocki N."/>
            <person name="Veneault-Fourrey C."/>
            <person name="LaButti K."/>
            <person name="Lindquist E.A."/>
            <person name="Lipzen A."/>
            <person name="Lundell T."/>
            <person name="Morin E."/>
            <person name="Murat C."/>
            <person name="Sun H."/>
            <person name="Tunlid A."/>
            <person name="Henrissat B."/>
            <person name="Grigoriev I.V."/>
            <person name="Hibbett D.S."/>
            <person name="Martin F."/>
            <person name="Nordberg H.P."/>
            <person name="Cantor M.N."/>
            <person name="Hua S.X."/>
        </authorList>
    </citation>
    <scope>NUCLEOTIDE SEQUENCE [LARGE SCALE GENOMIC DNA]</scope>
    <source>
        <strain evidence="7 8">MAFF 305830</strain>
    </source>
</reference>
<dbReference type="SUPFAM" id="SSF52151">
    <property type="entry name" value="FabD/lysophospholipase-like"/>
    <property type="match status" value="1"/>
</dbReference>
<dbReference type="InterPro" id="IPR002641">
    <property type="entry name" value="PNPLA_dom"/>
</dbReference>
<evidence type="ECO:0000313" key="7">
    <source>
        <dbReference type="EMBL" id="KIM19898.1"/>
    </source>
</evidence>
<comment type="caution">
    <text evidence="4">Lacks conserved residue(s) required for the propagation of feature annotation.</text>
</comment>
<sequence length="224" mass="24665">SPDSGGPRGASQLTILARLMHRLNQESGDDQVYRPCGVFDMIGGVGSGGFIAVLLVIFGLTVEEALDEFLDLCTNVLDKRDISAETRTEALKQHIDELLRRHNIDPNTRILDPSDRSMNCKFIPISYERHAGSICVLRNYSVRKEKTPNFTIEEAMMATLATPPLFTPTQILKDAATFDYIGADWTLSNPTEEVIAEAHEAFGAEQKVACLLSLGCSHPDVFVP</sequence>
<dbReference type="PROSITE" id="PS51635">
    <property type="entry name" value="PNPLA"/>
    <property type="match status" value="1"/>
</dbReference>
<gene>
    <name evidence="7" type="ORF">M408DRAFT_49160</name>
</gene>
<feature type="non-terminal residue" evidence="7">
    <location>
        <position position="1"/>
    </location>
</feature>
<dbReference type="Gene3D" id="3.40.1090.10">
    <property type="entry name" value="Cytosolic phospholipase A2 catalytic domain"/>
    <property type="match status" value="1"/>
</dbReference>
<feature type="transmembrane region" description="Helical" evidence="5">
    <location>
        <begin position="41"/>
        <end position="62"/>
    </location>
</feature>
<dbReference type="GO" id="GO:0047499">
    <property type="term" value="F:calcium-independent phospholipase A2 activity"/>
    <property type="evidence" value="ECO:0007669"/>
    <property type="project" value="TreeGrafter"/>
</dbReference>
<name>A0A0C2W032_SERVB</name>
<evidence type="ECO:0000256" key="3">
    <source>
        <dbReference type="ARBA" id="ARBA00023098"/>
    </source>
</evidence>
<keyword evidence="2" id="KW-0442">Lipid degradation</keyword>
<dbReference type="GO" id="GO:0019369">
    <property type="term" value="P:arachidonate metabolic process"/>
    <property type="evidence" value="ECO:0007669"/>
    <property type="project" value="TreeGrafter"/>
</dbReference>
<organism evidence="7 8">
    <name type="scientific">Serendipita vermifera MAFF 305830</name>
    <dbReference type="NCBI Taxonomy" id="933852"/>
    <lineage>
        <taxon>Eukaryota</taxon>
        <taxon>Fungi</taxon>
        <taxon>Dikarya</taxon>
        <taxon>Basidiomycota</taxon>
        <taxon>Agaricomycotina</taxon>
        <taxon>Agaricomycetes</taxon>
        <taxon>Sebacinales</taxon>
        <taxon>Serendipitaceae</taxon>
        <taxon>Serendipita</taxon>
    </lineage>
</organism>
<protein>
    <recommendedName>
        <fullName evidence="6">PNPLA domain-containing protein</fullName>
    </recommendedName>
</protein>
<dbReference type="PANTHER" id="PTHR24185:SF1">
    <property type="entry name" value="CALCIUM-INDEPENDENT PHOSPHOLIPASE A2-GAMMA"/>
    <property type="match status" value="1"/>
</dbReference>
<keyword evidence="3" id="KW-0443">Lipid metabolism</keyword>
<dbReference type="OrthoDB" id="630895at2759"/>
<proteinExistence type="predicted"/>
<keyword evidence="5" id="KW-1133">Transmembrane helix</keyword>
<dbReference type="PANTHER" id="PTHR24185">
    <property type="entry name" value="CALCIUM-INDEPENDENT PHOSPHOLIPASE A2-GAMMA"/>
    <property type="match status" value="1"/>
</dbReference>
<dbReference type="Pfam" id="PF01734">
    <property type="entry name" value="Patatin"/>
    <property type="match status" value="1"/>
</dbReference>
<keyword evidence="5" id="KW-0472">Membrane</keyword>
<evidence type="ECO:0000256" key="5">
    <source>
        <dbReference type="SAM" id="Phobius"/>
    </source>
</evidence>
<reference evidence="8" key="2">
    <citation type="submission" date="2015-01" db="EMBL/GenBank/DDBJ databases">
        <title>Evolutionary Origins and Diversification of the Mycorrhizal Mutualists.</title>
        <authorList>
            <consortium name="DOE Joint Genome Institute"/>
            <consortium name="Mycorrhizal Genomics Consortium"/>
            <person name="Kohler A."/>
            <person name="Kuo A."/>
            <person name="Nagy L.G."/>
            <person name="Floudas D."/>
            <person name="Copeland A."/>
            <person name="Barry K.W."/>
            <person name="Cichocki N."/>
            <person name="Veneault-Fourrey C."/>
            <person name="LaButti K."/>
            <person name="Lindquist E.A."/>
            <person name="Lipzen A."/>
            <person name="Lundell T."/>
            <person name="Morin E."/>
            <person name="Murat C."/>
            <person name="Riley R."/>
            <person name="Ohm R."/>
            <person name="Sun H."/>
            <person name="Tunlid A."/>
            <person name="Henrissat B."/>
            <person name="Grigoriev I.V."/>
            <person name="Hibbett D.S."/>
            <person name="Martin F."/>
        </authorList>
    </citation>
    <scope>NUCLEOTIDE SEQUENCE [LARGE SCALE GENOMIC DNA]</scope>
    <source>
        <strain evidence="8">MAFF 305830</strain>
    </source>
</reference>
<feature type="domain" description="PNPLA" evidence="6">
    <location>
        <begin position="1"/>
        <end position="195"/>
    </location>
</feature>
<dbReference type="GO" id="GO:0016042">
    <property type="term" value="P:lipid catabolic process"/>
    <property type="evidence" value="ECO:0007669"/>
    <property type="project" value="UniProtKB-KW"/>
</dbReference>
<keyword evidence="5" id="KW-0812">Transmembrane</keyword>
<dbReference type="AlphaFoldDB" id="A0A0C2W032"/>
<dbReference type="HOGENOM" id="CLU_000288_144_2_1"/>
<evidence type="ECO:0000313" key="8">
    <source>
        <dbReference type="Proteomes" id="UP000054097"/>
    </source>
</evidence>
<keyword evidence="1" id="KW-0378">Hydrolase</keyword>
<accession>A0A0C2W032</accession>
<dbReference type="EMBL" id="KN824513">
    <property type="protein sequence ID" value="KIM19898.1"/>
    <property type="molecule type" value="Genomic_DNA"/>
</dbReference>
<dbReference type="Proteomes" id="UP000054097">
    <property type="component" value="Unassembled WGS sequence"/>
</dbReference>
<evidence type="ECO:0000256" key="4">
    <source>
        <dbReference type="PROSITE-ProRule" id="PRU01161"/>
    </source>
</evidence>
<keyword evidence="8" id="KW-1185">Reference proteome</keyword>
<evidence type="ECO:0000256" key="1">
    <source>
        <dbReference type="ARBA" id="ARBA00022801"/>
    </source>
</evidence>
<dbReference type="GO" id="GO:0016020">
    <property type="term" value="C:membrane"/>
    <property type="evidence" value="ECO:0007669"/>
    <property type="project" value="TreeGrafter"/>
</dbReference>
<feature type="non-terminal residue" evidence="7">
    <location>
        <position position="224"/>
    </location>
</feature>
<dbReference type="InterPro" id="IPR016035">
    <property type="entry name" value="Acyl_Trfase/lysoPLipase"/>
</dbReference>